<gene>
    <name evidence="3" type="ORF">HERILL_LOCUS10016</name>
</gene>
<evidence type="ECO:0000313" key="4">
    <source>
        <dbReference type="Proteomes" id="UP000594454"/>
    </source>
</evidence>
<dbReference type="GO" id="GO:0005667">
    <property type="term" value="C:transcription regulator complex"/>
    <property type="evidence" value="ECO:0007669"/>
    <property type="project" value="TreeGrafter"/>
</dbReference>
<dbReference type="PANTHER" id="PTHR12243:SF69">
    <property type="entry name" value="SI:CH73-59F11.3"/>
    <property type="match status" value="1"/>
</dbReference>
<feature type="domain" description="MADF" evidence="2">
    <location>
        <begin position="11"/>
        <end position="112"/>
    </location>
</feature>
<dbReference type="InParanoid" id="A0A7R8UUH2"/>
<dbReference type="Proteomes" id="UP000594454">
    <property type="component" value="Chromosome 4"/>
</dbReference>
<reference evidence="3 4" key="1">
    <citation type="submission" date="2020-11" db="EMBL/GenBank/DDBJ databases">
        <authorList>
            <person name="Wallbank WR R."/>
            <person name="Pardo Diaz C."/>
            <person name="Kozak K."/>
            <person name="Martin S."/>
            <person name="Jiggins C."/>
            <person name="Moest M."/>
            <person name="Warren A I."/>
            <person name="Generalovic N T."/>
            <person name="Byers J.R.P. K."/>
            <person name="Montejo-Kovacevich G."/>
            <person name="Yen C E."/>
        </authorList>
    </citation>
    <scope>NUCLEOTIDE SEQUENCE [LARGE SCALE GENOMIC DNA]</scope>
</reference>
<evidence type="ECO:0000259" key="2">
    <source>
        <dbReference type="PROSITE" id="PS51029"/>
    </source>
</evidence>
<accession>A0A7R8UUH2</accession>
<keyword evidence="4" id="KW-1185">Reference proteome</keyword>
<feature type="region of interest" description="Disordered" evidence="1">
    <location>
        <begin position="218"/>
        <end position="255"/>
    </location>
</feature>
<dbReference type="PANTHER" id="PTHR12243">
    <property type="entry name" value="MADF DOMAIN TRANSCRIPTION FACTOR"/>
    <property type="match status" value="1"/>
</dbReference>
<dbReference type="OrthoDB" id="8038273at2759"/>
<proteinExistence type="predicted"/>
<dbReference type="PROSITE" id="PS51029">
    <property type="entry name" value="MADF"/>
    <property type="match status" value="1"/>
</dbReference>
<dbReference type="EMBL" id="LR899012">
    <property type="protein sequence ID" value="CAD7087299.1"/>
    <property type="molecule type" value="Genomic_DNA"/>
</dbReference>
<organism evidence="3 4">
    <name type="scientific">Hermetia illucens</name>
    <name type="common">Black soldier fly</name>
    <dbReference type="NCBI Taxonomy" id="343691"/>
    <lineage>
        <taxon>Eukaryota</taxon>
        <taxon>Metazoa</taxon>
        <taxon>Ecdysozoa</taxon>
        <taxon>Arthropoda</taxon>
        <taxon>Hexapoda</taxon>
        <taxon>Insecta</taxon>
        <taxon>Pterygota</taxon>
        <taxon>Neoptera</taxon>
        <taxon>Endopterygota</taxon>
        <taxon>Diptera</taxon>
        <taxon>Brachycera</taxon>
        <taxon>Stratiomyomorpha</taxon>
        <taxon>Stratiomyidae</taxon>
        <taxon>Hermetiinae</taxon>
        <taxon>Hermetia</taxon>
    </lineage>
</organism>
<dbReference type="Pfam" id="PF10545">
    <property type="entry name" value="MADF_DNA_bdg"/>
    <property type="match status" value="1"/>
</dbReference>
<name>A0A7R8UUH2_HERIL</name>
<dbReference type="InterPro" id="IPR006578">
    <property type="entry name" value="MADF-dom"/>
</dbReference>
<evidence type="ECO:0000256" key="1">
    <source>
        <dbReference type="SAM" id="MobiDB-lite"/>
    </source>
</evidence>
<feature type="compositionally biased region" description="Low complexity" evidence="1">
    <location>
        <begin position="236"/>
        <end position="255"/>
    </location>
</feature>
<protein>
    <recommendedName>
        <fullName evidence="2">MADF domain-containing protein</fullName>
    </recommendedName>
</protein>
<dbReference type="GO" id="GO:0005634">
    <property type="term" value="C:nucleus"/>
    <property type="evidence" value="ECO:0007669"/>
    <property type="project" value="TreeGrafter"/>
</dbReference>
<dbReference type="GO" id="GO:0006357">
    <property type="term" value="P:regulation of transcription by RNA polymerase II"/>
    <property type="evidence" value="ECO:0007669"/>
    <property type="project" value="TreeGrafter"/>
</dbReference>
<dbReference type="SMART" id="SM00595">
    <property type="entry name" value="MADF"/>
    <property type="match status" value="1"/>
</dbReference>
<dbReference type="InterPro" id="IPR039353">
    <property type="entry name" value="TF_Adf1"/>
</dbReference>
<dbReference type="AlphaFoldDB" id="A0A7R8UUH2"/>
<sequence>MNCLPDIDVDRLICAVKSKPVLWDRTCEKYKDKLKTQEAWKDVCIEIVANFVEFDDIKKTEVGKHVLKKWTQVRHSYQKSIAKSKVKSGGRASKAKAYIYASQLQFLDKIFEERETEETPSENFDDVEHVTVKNENIQSFPNIPHYATAAKNPESSLNKPASKRNKMDPLELEIIAALKEKPNRHLSFFKGLLPSLEDFDECDTLDFQMEVLKIVKRIRQRKHPPPSVSDIPDAPPSSTLPTDSPSATPSLVANR</sequence>
<evidence type="ECO:0000313" key="3">
    <source>
        <dbReference type="EMBL" id="CAD7087299.1"/>
    </source>
</evidence>